<dbReference type="InterPro" id="IPR003136">
    <property type="entry name" value="Cytidylate_kin"/>
</dbReference>
<evidence type="ECO:0000256" key="7">
    <source>
        <dbReference type="ARBA" id="ARBA00048478"/>
    </source>
</evidence>
<dbReference type="PANTHER" id="PTHR21299:SF2">
    <property type="entry name" value="CYTIDYLATE KINASE"/>
    <property type="match status" value="1"/>
</dbReference>
<dbReference type="EMBL" id="VOOR01000003">
    <property type="protein sequence ID" value="TXB68876.1"/>
    <property type="molecule type" value="Genomic_DNA"/>
</dbReference>
<dbReference type="HAMAP" id="MF_00238">
    <property type="entry name" value="Cytidyl_kinase_type1"/>
    <property type="match status" value="1"/>
</dbReference>
<evidence type="ECO:0000256" key="3">
    <source>
        <dbReference type="ARBA" id="ARBA00022741"/>
    </source>
</evidence>
<dbReference type="InterPro" id="IPR011994">
    <property type="entry name" value="Cytidylate_kinase_dom"/>
</dbReference>
<evidence type="ECO:0000313" key="10">
    <source>
        <dbReference type="EMBL" id="TXB68876.1"/>
    </source>
</evidence>
<comment type="catalytic activity">
    <reaction evidence="7 8">
        <text>CMP + ATP = CDP + ADP</text>
        <dbReference type="Rhea" id="RHEA:11600"/>
        <dbReference type="ChEBI" id="CHEBI:30616"/>
        <dbReference type="ChEBI" id="CHEBI:58069"/>
        <dbReference type="ChEBI" id="CHEBI:60377"/>
        <dbReference type="ChEBI" id="CHEBI:456216"/>
        <dbReference type="EC" id="2.7.4.25"/>
    </reaction>
</comment>
<evidence type="ECO:0000256" key="1">
    <source>
        <dbReference type="ARBA" id="ARBA00009427"/>
    </source>
</evidence>
<dbReference type="GO" id="GO:0005524">
    <property type="term" value="F:ATP binding"/>
    <property type="evidence" value="ECO:0007669"/>
    <property type="project" value="UniProtKB-UniRule"/>
</dbReference>
<dbReference type="RefSeq" id="WP_147165763.1">
    <property type="nucleotide sequence ID" value="NZ_VOOR01000003.1"/>
</dbReference>
<reference evidence="10 11" key="1">
    <citation type="submission" date="2019-08" db="EMBL/GenBank/DDBJ databases">
        <title>Genome of Phaeodactylibacter luteus.</title>
        <authorList>
            <person name="Bowman J.P."/>
        </authorList>
    </citation>
    <scope>NUCLEOTIDE SEQUENCE [LARGE SCALE GENOMIC DNA]</scope>
    <source>
        <strain evidence="10 11">KCTC 42180</strain>
    </source>
</reference>
<keyword evidence="2 8" id="KW-0808">Transferase</keyword>
<evidence type="ECO:0000256" key="6">
    <source>
        <dbReference type="ARBA" id="ARBA00047615"/>
    </source>
</evidence>
<keyword evidence="4 8" id="KW-0418">Kinase</keyword>
<evidence type="ECO:0000256" key="8">
    <source>
        <dbReference type="HAMAP-Rule" id="MF_00238"/>
    </source>
</evidence>
<dbReference type="GO" id="GO:0006220">
    <property type="term" value="P:pyrimidine nucleotide metabolic process"/>
    <property type="evidence" value="ECO:0007669"/>
    <property type="project" value="UniProtKB-UniRule"/>
</dbReference>
<dbReference type="NCBIfam" id="TIGR00017">
    <property type="entry name" value="cmk"/>
    <property type="match status" value="1"/>
</dbReference>
<comment type="similarity">
    <text evidence="1 8">Belongs to the cytidylate kinase family. Type 1 subfamily.</text>
</comment>
<protein>
    <recommendedName>
        <fullName evidence="8">Cytidylate kinase</fullName>
        <shortName evidence="8">CK</shortName>
        <ecNumber evidence="8">2.7.4.25</ecNumber>
    </recommendedName>
    <alternativeName>
        <fullName evidence="8">Cytidine monophosphate kinase</fullName>
        <shortName evidence="8">CMP kinase</shortName>
    </alternativeName>
</protein>
<comment type="caution">
    <text evidence="10">The sequence shown here is derived from an EMBL/GenBank/DDBJ whole genome shotgun (WGS) entry which is preliminary data.</text>
</comment>
<proteinExistence type="inferred from homology"/>
<sequence length="221" mass="24378">MNKITIAIDGYSSCGKSTLAKALAQRLGYTYIDSGAMYRAVTLYFLRHGIAVEDAQRVKSALGEIQIRFDLANRTLLNGELVESEIREMRVSNYVSEVAAVPEVRRAMVAQQQEMGSEKGIVMDGRDIGTVVFPRAELKIFLTAAAQIRTKRRYDELQAKGVPATLEDIAQNLQHRDHIDSTREDSPLRKAADAVVIDNTSLDRDAQLQQAIALARQAGAA</sequence>
<dbReference type="InterPro" id="IPR027417">
    <property type="entry name" value="P-loop_NTPase"/>
</dbReference>
<dbReference type="Proteomes" id="UP000321580">
    <property type="component" value="Unassembled WGS sequence"/>
</dbReference>
<evidence type="ECO:0000256" key="5">
    <source>
        <dbReference type="ARBA" id="ARBA00022840"/>
    </source>
</evidence>
<comment type="subcellular location">
    <subcellularLocation>
        <location evidence="8">Cytoplasm</location>
    </subcellularLocation>
</comment>
<evidence type="ECO:0000256" key="4">
    <source>
        <dbReference type="ARBA" id="ARBA00022777"/>
    </source>
</evidence>
<dbReference type="SUPFAM" id="SSF52540">
    <property type="entry name" value="P-loop containing nucleoside triphosphate hydrolases"/>
    <property type="match status" value="1"/>
</dbReference>
<dbReference type="OrthoDB" id="9807434at2"/>
<keyword evidence="5 8" id="KW-0067">ATP-binding</keyword>
<name>A0A5C6S3M1_9BACT</name>
<dbReference type="GO" id="GO:0005829">
    <property type="term" value="C:cytosol"/>
    <property type="evidence" value="ECO:0007669"/>
    <property type="project" value="TreeGrafter"/>
</dbReference>
<feature type="domain" description="Cytidylate kinase" evidence="9">
    <location>
        <begin position="6"/>
        <end position="214"/>
    </location>
</feature>
<keyword evidence="11" id="KW-1185">Reference proteome</keyword>
<organism evidence="10 11">
    <name type="scientific">Phaeodactylibacter luteus</name>
    <dbReference type="NCBI Taxonomy" id="1564516"/>
    <lineage>
        <taxon>Bacteria</taxon>
        <taxon>Pseudomonadati</taxon>
        <taxon>Bacteroidota</taxon>
        <taxon>Saprospiria</taxon>
        <taxon>Saprospirales</taxon>
        <taxon>Haliscomenobacteraceae</taxon>
        <taxon>Phaeodactylibacter</taxon>
    </lineage>
</organism>
<dbReference type="Pfam" id="PF02224">
    <property type="entry name" value="Cytidylate_kin"/>
    <property type="match status" value="1"/>
</dbReference>
<accession>A0A5C6S3M1</accession>
<dbReference type="GO" id="GO:0036430">
    <property type="term" value="F:CMP kinase activity"/>
    <property type="evidence" value="ECO:0007669"/>
    <property type="project" value="RHEA"/>
</dbReference>
<dbReference type="GO" id="GO:0015949">
    <property type="term" value="P:nucleobase-containing small molecule interconversion"/>
    <property type="evidence" value="ECO:0007669"/>
    <property type="project" value="TreeGrafter"/>
</dbReference>
<keyword evidence="3 8" id="KW-0547">Nucleotide-binding</keyword>
<evidence type="ECO:0000256" key="2">
    <source>
        <dbReference type="ARBA" id="ARBA00022679"/>
    </source>
</evidence>
<gene>
    <name evidence="8" type="primary">cmk</name>
    <name evidence="10" type="ORF">FRY97_02075</name>
</gene>
<keyword evidence="8" id="KW-0963">Cytoplasm</keyword>
<dbReference type="AlphaFoldDB" id="A0A5C6S3M1"/>
<comment type="catalytic activity">
    <reaction evidence="6 8">
        <text>dCMP + ATP = dCDP + ADP</text>
        <dbReference type="Rhea" id="RHEA:25094"/>
        <dbReference type="ChEBI" id="CHEBI:30616"/>
        <dbReference type="ChEBI" id="CHEBI:57566"/>
        <dbReference type="ChEBI" id="CHEBI:58593"/>
        <dbReference type="ChEBI" id="CHEBI:456216"/>
        <dbReference type="EC" id="2.7.4.25"/>
    </reaction>
</comment>
<dbReference type="EC" id="2.7.4.25" evidence="8"/>
<dbReference type="Gene3D" id="3.40.50.300">
    <property type="entry name" value="P-loop containing nucleotide triphosphate hydrolases"/>
    <property type="match status" value="1"/>
</dbReference>
<dbReference type="PANTHER" id="PTHR21299">
    <property type="entry name" value="CYTIDYLATE KINASE/PANTOATE-BETA-ALANINE LIGASE"/>
    <property type="match status" value="1"/>
</dbReference>
<dbReference type="GO" id="GO:0036431">
    <property type="term" value="F:dCMP kinase activity"/>
    <property type="evidence" value="ECO:0007669"/>
    <property type="project" value="InterPro"/>
</dbReference>
<feature type="binding site" evidence="8">
    <location>
        <begin position="10"/>
        <end position="18"/>
    </location>
    <ligand>
        <name>ATP</name>
        <dbReference type="ChEBI" id="CHEBI:30616"/>
    </ligand>
</feature>
<evidence type="ECO:0000313" key="11">
    <source>
        <dbReference type="Proteomes" id="UP000321580"/>
    </source>
</evidence>
<evidence type="ECO:0000259" key="9">
    <source>
        <dbReference type="Pfam" id="PF02224"/>
    </source>
</evidence>
<dbReference type="CDD" id="cd02020">
    <property type="entry name" value="CMPK"/>
    <property type="match status" value="1"/>
</dbReference>